<feature type="non-terminal residue" evidence="1">
    <location>
        <position position="67"/>
    </location>
</feature>
<dbReference type="Proteomes" id="UP000257109">
    <property type="component" value="Unassembled WGS sequence"/>
</dbReference>
<organism evidence="1 2">
    <name type="scientific">Mucuna pruriens</name>
    <name type="common">Velvet bean</name>
    <name type="synonym">Dolichos pruriens</name>
    <dbReference type="NCBI Taxonomy" id="157652"/>
    <lineage>
        <taxon>Eukaryota</taxon>
        <taxon>Viridiplantae</taxon>
        <taxon>Streptophyta</taxon>
        <taxon>Embryophyta</taxon>
        <taxon>Tracheophyta</taxon>
        <taxon>Spermatophyta</taxon>
        <taxon>Magnoliopsida</taxon>
        <taxon>eudicotyledons</taxon>
        <taxon>Gunneridae</taxon>
        <taxon>Pentapetalae</taxon>
        <taxon>rosids</taxon>
        <taxon>fabids</taxon>
        <taxon>Fabales</taxon>
        <taxon>Fabaceae</taxon>
        <taxon>Papilionoideae</taxon>
        <taxon>50 kb inversion clade</taxon>
        <taxon>NPAAA clade</taxon>
        <taxon>indigoferoid/millettioid clade</taxon>
        <taxon>Phaseoleae</taxon>
        <taxon>Mucuna</taxon>
    </lineage>
</organism>
<comment type="caution">
    <text evidence="1">The sequence shown here is derived from an EMBL/GenBank/DDBJ whole genome shotgun (WGS) entry which is preliminary data.</text>
</comment>
<proteinExistence type="predicted"/>
<sequence>LEEQKVQNNVIKRSQKRSNCYCTARWLKLYFWIGSSSNLHLVEHWRPEMHIFRDTRRMYHHIINVDV</sequence>
<reference evidence="1" key="1">
    <citation type="submission" date="2018-05" db="EMBL/GenBank/DDBJ databases">
        <title>Draft genome of Mucuna pruriens seed.</title>
        <authorList>
            <person name="Nnadi N.E."/>
            <person name="Vos R."/>
            <person name="Hasami M.H."/>
            <person name="Devisetty U.K."/>
            <person name="Aguiy J.C."/>
        </authorList>
    </citation>
    <scope>NUCLEOTIDE SEQUENCE [LARGE SCALE GENOMIC DNA]</scope>
    <source>
        <strain evidence="1">JCA_2017</strain>
    </source>
</reference>
<accession>A0A371HKM7</accession>
<dbReference type="AlphaFoldDB" id="A0A371HKM7"/>
<gene>
    <name evidence="1" type="ORF">CR513_13085</name>
</gene>
<protein>
    <submittedName>
        <fullName evidence="1">Uncharacterized protein</fullName>
    </submittedName>
</protein>
<keyword evidence="2" id="KW-1185">Reference proteome</keyword>
<evidence type="ECO:0000313" key="1">
    <source>
        <dbReference type="EMBL" id="RDY03347.1"/>
    </source>
</evidence>
<evidence type="ECO:0000313" key="2">
    <source>
        <dbReference type="Proteomes" id="UP000257109"/>
    </source>
</evidence>
<feature type="non-terminal residue" evidence="1">
    <location>
        <position position="1"/>
    </location>
</feature>
<name>A0A371HKM7_MUCPR</name>
<dbReference type="EMBL" id="QJKJ01002323">
    <property type="protein sequence ID" value="RDY03347.1"/>
    <property type="molecule type" value="Genomic_DNA"/>
</dbReference>